<protein>
    <submittedName>
        <fullName evidence="1">Uncharacterized protein</fullName>
    </submittedName>
</protein>
<accession>A0A0A9A1L9</accession>
<organism evidence="1">
    <name type="scientific">Arundo donax</name>
    <name type="common">Giant reed</name>
    <name type="synonym">Donax arundinaceus</name>
    <dbReference type="NCBI Taxonomy" id="35708"/>
    <lineage>
        <taxon>Eukaryota</taxon>
        <taxon>Viridiplantae</taxon>
        <taxon>Streptophyta</taxon>
        <taxon>Embryophyta</taxon>
        <taxon>Tracheophyta</taxon>
        <taxon>Spermatophyta</taxon>
        <taxon>Magnoliopsida</taxon>
        <taxon>Liliopsida</taxon>
        <taxon>Poales</taxon>
        <taxon>Poaceae</taxon>
        <taxon>PACMAD clade</taxon>
        <taxon>Arundinoideae</taxon>
        <taxon>Arundineae</taxon>
        <taxon>Arundo</taxon>
    </lineage>
</organism>
<evidence type="ECO:0000313" key="1">
    <source>
        <dbReference type="EMBL" id="JAD40937.1"/>
    </source>
</evidence>
<reference evidence="1" key="2">
    <citation type="journal article" date="2015" name="Data Brief">
        <title>Shoot transcriptome of the giant reed, Arundo donax.</title>
        <authorList>
            <person name="Barrero R.A."/>
            <person name="Guerrero F.D."/>
            <person name="Moolhuijzen P."/>
            <person name="Goolsby J.A."/>
            <person name="Tidwell J."/>
            <person name="Bellgard S.E."/>
            <person name="Bellgard M.I."/>
        </authorList>
    </citation>
    <scope>NUCLEOTIDE SEQUENCE</scope>
    <source>
        <tissue evidence="1">Shoot tissue taken approximately 20 cm above the soil surface</tissue>
    </source>
</reference>
<sequence length="39" mass="5047">MELKYLTRMNERLRVQQRMKYTVVYRVRWTAYYATIRRC</sequence>
<name>A0A0A9A1L9_ARUDO</name>
<reference evidence="1" key="1">
    <citation type="submission" date="2014-09" db="EMBL/GenBank/DDBJ databases">
        <authorList>
            <person name="Magalhaes I.L.F."/>
            <person name="Oliveira U."/>
            <person name="Santos F.R."/>
            <person name="Vidigal T.H.D.A."/>
            <person name="Brescovit A.D."/>
            <person name="Santos A.J."/>
        </authorList>
    </citation>
    <scope>NUCLEOTIDE SEQUENCE</scope>
    <source>
        <tissue evidence="1">Shoot tissue taken approximately 20 cm above the soil surface</tissue>
    </source>
</reference>
<proteinExistence type="predicted"/>
<dbReference type="AlphaFoldDB" id="A0A0A9A1L9"/>
<dbReference type="EMBL" id="GBRH01256958">
    <property type="protein sequence ID" value="JAD40937.1"/>
    <property type="molecule type" value="Transcribed_RNA"/>
</dbReference>